<dbReference type="PANTHER" id="PTHR35798">
    <property type="entry name" value="CELL DIVISION PROTEIN SEPF"/>
    <property type="match status" value="1"/>
</dbReference>
<evidence type="ECO:0000256" key="1">
    <source>
        <dbReference type="ARBA" id="ARBA00022618"/>
    </source>
</evidence>
<dbReference type="RefSeq" id="WP_012167860.1">
    <property type="nucleotide sequence ID" value="NC_009929.1"/>
</dbReference>
<evidence type="ECO:0000313" key="6">
    <source>
        <dbReference type="Proteomes" id="UP000000268"/>
    </source>
</evidence>
<geneLocation type="plasmid" evidence="5 6">
    <name>pREB4</name>
</geneLocation>
<evidence type="ECO:0008006" key="7">
    <source>
        <dbReference type="Google" id="ProtNLM"/>
    </source>
</evidence>
<dbReference type="PANTHER" id="PTHR35798:SF1">
    <property type="entry name" value="CELL DIVISION PROTEIN SEPF"/>
    <property type="match status" value="1"/>
</dbReference>
<dbReference type="Gene3D" id="3.30.110.150">
    <property type="entry name" value="SepF-like protein"/>
    <property type="match status" value="1"/>
</dbReference>
<gene>
    <name evidence="5" type="ordered locus">AM1_D0007</name>
</gene>
<comment type="function">
    <text evidence="4">Cell division protein that is part of the divisome complex and is recruited early to the Z-ring. Probably stimulates Z-ring formation, perhaps through the cross-linking of FtsZ protofilaments. Its function overlaps with FtsA.</text>
</comment>
<name>A8ZNB8_ACAM1</name>
<dbReference type="HOGENOM" id="CLU_1648398_0_0_3"/>
<reference evidence="5 6" key="1">
    <citation type="journal article" date="2008" name="Proc. Natl. Acad. Sci. U.S.A.">
        <title>Niche adaptation and genome expansion in the chlorophyll d-producing cyanobacterium Acaryochloris marina.</title>
        <authorList>
            <person name="Swingley W.D."/>
            <person name="Chen M."/>
            <person name="Cheung P.C."/>
            <person name="Conrad A.L."/>
            <person name="Dejesa L.C."/>
            <person name="Hao J."/>
            <person name="Honchak B.M."/>
            <person name="Karbach L.E."/>
            <person name="Kurdoglu A."/>
            <person name="Lahiri S."/>
            <person name="Mastrian S.D."/>
            <person name="Miyashita H."/>
            <person name="Page L."/>
            <person name="Ramakrishna P."/>
            <person name="Satoh S."/>
            <person name="Sattley W.M."/>
            <person name="Shimada Y."/>
            <person name="Taylor H.L."/>
            <person name="Tomo T."/>
            <person name="Tsuchiya T."/>
            <person name="Wang Z.T."/>
            <person name="Raymond J."/>
            <person name="Mimuro M."/>
            <person name="Blankenship R.E."/>
            <person name="Touchman J.W."/>
        </authorList>
    </citation>
    <scope>NUCLEOTIDE SEQUENCE [LARGE SCALE GENOMIC DNA]</scope>
    <source>
        <strain evidence="6">MBIC 11017</strain>
        <plasmid evidence="6">Plasmid pREB4</plasmid>
    </source>
</reference>
<dbReference type="Pfam" id="PF04472">
    <property type="entry name" value="SepF"/>
    <property type="match status" value="1"/>
</dbReference>
<keyword evidence="6" id="KW-1185">Reference proteome</keyword>
<protein>
    <recommendedName>
        <fullName evidence="7">Cell division protein SepF</fullName>
    </recommendedName>
</protein>
<keyword evidence="3" id="KW-0131">Cell cycle</keyword>
<keyword evidence="1" id="KW-0132">Cell division</keyword>
<keyword evidence="2" id="KW-0717">Septation</keyword>
<dbReference type="InterPro" id="IPR023052">
    <property type="entry name" value="Cell_div_SepF"/>
</dbReference>
<organism evidence="5 6">
    <name type="scientific">Acaryochloris marina (strain MBIC 11017)</name>
    <dbReference type="NCBI Taxonomy" id="329726"/>
    <lineage>
        <taxon>Bacteria</taxon>
        <taxon>Bacillati</taxon>
        <taxon>Cyanobacteriota</taxon>
        <taxon>Cyanophyceae</taxon>
        <taxon>Acaryochloridales</taxon>
        <taxon>Acaryochloridaceae</taxon>
        <taxon>Acaryochloris</taxon>
    </lineage>
</organism>
<dbReference type="InterPro" id="IPR038594">
    <property type="entry name" value="SepF-like_sf"/>
</dbReference>
<dbReference type="EMBL" id="CP000841">
    <property type="protein sequence ID" value="ABW32504.1"/>
    <property type="molecule type" value="Genomic_DNA"/>
</dbReference>
<sequence length="160" mass="17896">MSSKNLQISQPRTPRESVELELSAGSDVMESNLSGEILGLSMYQQTAWSIHETLRMCLDLVAEEHWFMNNLLPFQAISPHKIRVFHPKSFEDAEEAINAMKTDDMLLVNLAALETKLAQRLTDYLAGSTFALSGEQMEIGRGIFLFAPPSFLISRMMASA</sequence>
<proteinExistence type="predicted"/>
<evidence type="ECO:0000256" key="2">
    <source>
        <dbReference type="ARBA" id="ARBA00023210"/>
    </source>
</evidence>
<dbReference type="Proteomes" id="UP000000268">
    <property type="component" value="Plasmid pREB4"/>
</dbReference>
<accession>A8ZNB8</accession>
<evidence type="ECO:0000256" key="3">
    <source>
        <dbReference type="ARBA" id="ARBA00023306"/>
    </source>
</evidence>
<keyword evidence="5" id="KW-0614">Plasmid</keyword>
<evidence type="ECO:0000256" key="4">
    <source>
        <dbReference type="ARBA" id="ARBA00044936"/>
    </source>
</evidence>
<dbReference type="InterPro" id="IPR007561">
    <property type="entry name" value="Cell_div_SepF/SepF-rel"/>
</dbReference>
<dbReference type="GO" id="GO:0000917">
    <property type="term" value="P:division septum assembly"/>
    <property type="evidence" value="ECO:0007669"/>
    <property type="project" value="UniProtKB-KW"/>
</dbReference>
<dbReference type="KEGG" id="amr:AM1_D0007"/>
<dbReference type="AlphaFoldDB" id="A8ZNB8"/>
<evidence type="ECO:0000313" key="5">
    <source>
        <dbReference type="EMBL" id="ABW32504.1"/>
    </source>
</evidence>